<evidence type="ECO:0000256" key="2">
    <source>
        <dbReference type="ARBA" id="ARBA00022448"/>
    </source>
</evidence>
<evidence type="ECO:0000313" key="13">
    <source>
        <dbReference type="EMBL" id="TPX56349.1"/>
    </source>
</evidence>
<reference evidence="13 14" key="1">
    <citation type="journal article" date="2019" name="Sci. Rep.">
        <title>Comparative genomics of chytrid fungi reveal insights into the obligate biotrophic and pathogenic lifestyle of Synchytrium endobioticum.</title>
        <authorList>
            <person name="van de Vossenberg B.T.L.H."/>
            <person name="Warris S."/>
            <person name="Nguyen H.D.T."/>
            <person name="van Gent-Pelzer M.P.E."/>
            <person name="Joly D.L."/>
            <person name="van de Geest H.C."/>
            <person name="Bonants P.J.M."/>
            <person name="Smith D.S."/>
            <person name="Levesque C.A."/>
            <person name="van der Lee T.A.J."/>
        </authorList>
    </citation>
    <scope>NUCLEOTIDE SEQUENCE [LARGE SCALE GENOMIC DNA]</scope>
    <source>
        <strain evidence="13 14">CBS 809.83</strain>
    </source>
</reference>
<keyword evidence="7" id="KW-0653">Protein transport</keyword>
<dbReference type="Proteomes" id="UP000318582">
    <property type="component" value="Unassembled WGS sequence"/>
</dbReference>
<keyword evidence="2" id="KW-0813">Transport</keyword>
<keyword evidence="14" id="KW-1185">Reference proteome</keyword>
<dbReference type="STRING" id="109895.A0A507DX36"/>
<dbReference type="GO" id="GO:0000423">
    <property type="term" value="P:mitophagy"/>
    <property type="evidence" value="ECO:0007669"/>
    <property type="project" value="TreeGrafter"/>
</dbReference>
<evidence type="ECO:0000256" key="7">
    <source>
        <dbReference type="ARBA" id="ARBA00022927"/>
    </source>
</evidence>
<evidence type="ECO:0000256" key="11">
    <source>
        <dbReference type="SAM" id="MobiDB-lite"/>
    </source>
</evidence>
<gene>
    <name evidence="13" type="ORF">PhCBS80983_g04575</name>
</gene>
<keyword evidence="3 10" id="KW-0963">Cytoplasm</keyword>
<dbReference type="GO" id="GO:0004197">
    <property type="term" value="F:cysteine-type endopeptidase activity"/>
    <property type="evidence" value="ECO:0007669"/>
    <property type="project" value="TreeGrafter"/>
</dbReference>
<dbReference type="GO" id="GO:0015031">
    <property type="term" value="P:protein transport"/>
    <property type="evidence" value="ECO:0007669"/>
    <property type="project" value="UniProtKB-KW"/>
</dbReference>
<evidence type="ECO:0000256" key="1">
    <source>
        <dbReference type="ARBA" id="ARBA00010958"/>
    </source>
</evidence>
<evidence type="ECO:0000256" key="10">
    <source>
        <dbReference type="RuleBase" id="RU363115"/>
    </source>
</evidence>
<sequence>MDPPPAPAGQPASPSVASATTSNEILPEPPASPENVTLWDKVSEGLTNFFYTTSGRFRPSTQSGTEPKGPITFLGVSYPNFSDPAFFEDFRSRFWMTYRKAYTPIKPSHYTSDSGWGCMLRSGQMMLANALTMHHLGRDWRLSSDEDSRLERVYIKTVSLFMDSPAAPFSIHRIALLGKQYGKNIGEWFGPTTISHVLKALVADQKDAPITVHVATDGVVYIDSVKADCAKGDAWAPVLILIPLMLGVHEMNTIYHESLKACFEFTQCTGIAGGRPNSSFFFVGTAGTHPGRSRARWRKSRNVSTASDDSVLYLDPHVLRPAVEIGDVESCKQQDFASFHCDTVKTLTLRTLDPSLVLSFFCRDRQDFDSFCAHAENAFRDRTPLFTIEEHVPDFKDRDIDIISDNDDF</sequence>
<name>A0A507DX36_9FUNG</name>
<dbReference type="GO" id="GO:0000045">
    <property type="term" value="P:autophagosome assembly"/>
    <property type="evidence" value="ECO:0007669"/>
    <property type="project" value="TreeGrafter"/>
</dbReference>
<dbReference type="GO" id="GO:0005737">
    <property type="term" value="C:cytoplasm"/>
    <property type="evidence" value="ECO:0007669"/>
    <property type="project" value="UniProtKB-SubCell"/>
</dbReference>
<keyword evidence="10" id="KW-0539">Nucleus</keyword>
<evidence type="ECO:0000256" key="8">
    <source>
        <dbReference type="ARBA" id="ARBA00023006"/>
    </source>
</evidence>
<comment type="subcellular location">
    <subcellularLocation>
        <location evidence="10">Nucleus</location>
    </subcellularLocation>
    <subcellularLocation>
        <location evidence="10">Cytoplasm</location>
    </subcellularLocation>
</comment>
<evidence type="ECO:0000256" key="9">
    <source>
        <dbReference type="ARBA" id="ARBA00029362"/>
    </source>
</evidence>
<dbReference type="GO" id="GO:0019786">
    <property type="term" value="F:protein-phosphatidylethanolamide deconjugating activity"/>
    <property type="evidence" value="ECO:0007669"/>
    <property type="project" value="InterPro"/>
</dbReference>
<dbReference type="GO" id="GO:0034727">
    <property type="term" value="P:piecemeal microautophagy of the nucleus"/>
    <property type="evidence" value="ECO:0007669"/>
    <property type="project" value="TreeGrafter"/>
</dbReference>
<dbReference type="EC" id="3.4.22.-" evidence="10"/>
<comment type="function">
    <text evidence="10">Required for selective autophagic degradation of the nucleus (nucleophagy) as well as for mitophagy which contributes to regulate mitochondrial quantity and quality by eliminating the mitochondria to a basal level to fulfill cellular energy requirements and preventing excess ROS production.</text>
</comment>
<evidence type="ECO:0000259" key="12">
    <source>
        <dbReference type="Pfam" id="PF03416"/>
    </source>
</evidence>
<dbReference type="InterPro" id="IPR046792">
    <property type="entry name" value="Peptidase_C54_cat"/>
</dbReference>
<accession>A0A507DX36</accession>
<keyword evidence="5 10" id="KW-0378">Hydrolase</keyword>
<dbReference type="GO" id="GO:0035973">
    <property type="term" value="P:aggrephagy"/>
    <property type="evidence" value="ECO:0007669"/>
    <property type="project" value="TreeGrafter"/>
</dbReference>
<dbReference type="InterPro" id="IPR005078">
    <property type="entry name" value="Peptidase_C54"/>
</dbReference>
<dbReference type="EMBL" id="QEAQ01000077">
    <property type="protein sequence ID" value="TPX56349.1"/>
    <property type="molecule type" value="Genomic_DNA"/>
</dbReference>
<keyword evidence="4 10" id="KW-0645">Protease</keyword>
<dbReference type="GO" id="GO:0016485">
    <property type="term" value="P:protein processing"/>
    <property type="evidence" value="ECO:0007669"/>
    <property type="project" value="TreeGrafter"/>
</dbReference>
<keyword evidence="6" id="KW-0788">Thiol protease</keyword>
<evidence type="ECO:0000256" key="5">
    <source>
        <dbReference type="ARBA" id="ARBA00022801"/>
    </source>
</evidence>
<dbReference type="Pfam" id="PF03416">
    <property type="entry name" value="Peptidase_C54"/>
    <property type="match status" value="1"/>
</dbReference>
<organism evidence="13 14">
    <name type="scientific">Powellomyces hirtus</name>
    <dbReference type="NCBI Taxonomy" id="109895"/>
    <lineage>
        <taxon>Eukaryota</taxon>
        <taxon>Fungi</taxon>
        <taxon>Fungi incertae sedis</taxon>
        <taxon>Chytridiomycota</taxon>
        <taxon>Chytridiomycota incertae sedis</taxon>
        <taxon>Chytridiomycetes</taxon>
        <taxon>Spizellomycetales</taxon>
        <taxon>Powellomycetaceae</taxon>
        <taxon>Powellomyces</taxon>
    </lineage>
</organism>
<comment type="catalytic activity">
    <reaction evidence="9">
        <text>[protein]-C-terminal L-amino acid-glycyl-phosphatidylethanolamide + H2O = [protein]-C-terminal L-amino acid-glycine + a 1,2-diacyl-sn-glycero-3-phosphoethanolamine</text>
        <dbReference type="Rhea" id="RHEA:67548"/>
        <dbReference type="Rhea" id="RHEA-COMP:17323"/>
        <dbReference type="Rhea" id="RHEA-COMP:17324"/>
        <dbReference type="ChEBI" id="CHEBI:15377"/>
        <dbReference type="ChEBI" id="CHEBI:64612"/>
        <dbReference type="ChEBI" id="CHEBI:172940"/>
        <dbReference type="ChEBI" id="CHEBI:172941"/>
    </reaction>
    <physiologicalReaction direction="left-to-right" evidence="9">
        <dbReference type="Rhea" id="RHEA:67549"/>
    </physiologicalReaction>
</comment>
<proteinExistence type="inferred from homology"/>
<feature type="region of interest" description="Disordered" evidence="11">
    <location>
        <begin position="1"/>
        <end position="34"/>
    </location>
</feature>
<evidence type="ECO:0000256" key="6">
    <source>
        <dbReference type="ARBA" id="ARBA00022807"/>
    </source>
</evidence>
<comment type="caution">
    <text evidence="13">The sequence shown here is derived from an EMBL/GenBank/DDBJ whole genome shotgun (WGS) entry which is preliminary data.</text>
</comment>
<dbReference type="GO" id="GO:0005634">
    <property type="term" value="C:nucleus"/>
    <property type="evidence" value="ECO:0007669"/>
    <property type="project" value="UniProtKB-SubCell"/>
</dbReference>
<feature type="compositionally biased region" description="Low complexity" evidence="11">
    <location>
        <begin position="9"/>
        <end position="22"/>
    </location>
</feature>
<evidence type="ECO:0000256" key="4">
    <source>
        <dbReference type="ARBA" id="ARBA00022670"/>
    </source>
</evidence>
<dbReference type="PANTHER" id="PTHR22624">
    <property type="entry name" value="CYSTEINE PROTEASE ATG4"/>
    <property type="match status" value="1"/>
</dbReference>
<protein>
    <recommendedName>
        <fullName evidence="10">Cysteine protease</fullName>
        <ecNumber evidence="10">3.4.22.-</ecNumber>
    </recommendedName>
</protein>
<comment type="similarity">
    <text evidence="1 10">Belongs to the peptidase C54 family.</text>
</comment>
<dbReference type="AlphaFoldDB" id="A0A507DX36"/>
<evidence type="ECO:0000313" key="14">
    <source>
        <dbReference type="Proteomes" id="UP000318582"/>
    </source>
</evidence>
<feature type="domain" description="Peptidase C54 catalytic" evidence="12">
    <location>
        <begin position="85"/>
        <end position="373"/>
    </location>
</feature>
<dbReference type="InterPro" id="IPR038765">
    <property type="entry name" value="Papain-like_cys_pep_sf"/>
</dbReference>
<dbReference type="PANTHER" id="PTHR22624:SF49">
    <property type="entry name" value="CYSTEINE PROTEASE"/>
    <property type="match status" value="1"/>
</dbReference>
<keyword evidence="8" id="KW-0072">Autophagy</keyword>
<dbReference type="SUPFAM" id="SSF54001">
    <property type="entry name" value="Cysteine proteinases"/>
    <property type="match status" value="1"/>
</dbReference>
<evidence type="ECO:0000256" key="3">
    <source>
        <dbReference type="ARBA" id="ARBA00022490"/>
    </source>
</evidence>